<dbReference type="GO" id="GO:0004781">
    <property type="term" value="F:sulfate adenylyltransferase (ATP) activity"/>
    <property type="evidence" value="ECO:0007669"/>
    <property type="project" value="UniProtKB-EC"/>
</dbReference>
<dbReference type="InterPro" id="IPR009000">
    <property type="entry name" value="Transl_B-barrel_sf"/>
</dbReference>
<dbReference type="PROSITE" id="PS51722">
    <property type="entry name" value="G_TR_2"/>
    <property type="match status" value="1"/>
</dbReference>
<dbReference type="InterPro" id="IPR009001">
    <property type="entry name" value="Transl_elong_EF1A/Init_IF2_C"/>
</dbReference>
<organism evidence="8">
    <name type="scientific">freshwater metagenome</name>
    <dbReference type="NCBI Taxonomy" id="449393"/>
    <lineage>
        <taxon>unclassified sequences</taxon>
        <taxon>metagenomes</taxon>
        <taxon>ecological metagenomes</taxon>
    </lineage>
</organism>
<protein>
    <recommendedName>
        <fullName evidence="1">sulfate adenylyltransferase</fullName>
        <ecNumber evidence="1">2.7.7.4</ecNumber>
    </recommendedName>
</protein>
<dbReference type="InterPro" id="IPR041757">
    <property type="entry name" value="CysN_GTP-bd"/>
</dbReference>
<dbReference type="GO" id="GO:0005524">
    <property type="term" value="F:ATP binding"/>
    <property type="evidence" value="ECO:0007669"/>
    <property type="project" value="UniProtKB-KW"/>
</dbReference>
<keyword evidence="4" id="KW-0547">Nucleotide-binding</keyword>
<dbReference type="NCBIfam" id="TIGR02034">
    <property type="entry name" value="CysN"/>
    <property type="match status" value="1"/>
</dbReference>
<keyword evidence="3" id="KW-0548">Nucleotidyltransferase</keyword>
<evidence type="ECO:0000313" key="8">
    <source>
        <dbReference type="EMBL" id="CAB4582245.1"/>
    </source>
</evidence>
<dbReference type="InterPro" id="IPR044139">
    <property type="entry name" value="CysN_NoDQ_III"/>
</dbReference>
<dbReference type="PANTHER" id="PTHR23115">
    <property type="entry name" value="TRANSLATION FACTOR"/>
    <property type="match status" value="1"/>
</dbReference>
<evidence type="ECO:0000256" key="2">
    <source>
        <dbReference type="ARBA" id="ARBA00022679"/>
    </source>
</evidence>
<keyword evidence="5" id="KW-0067">ATP-binding</keyword>
<dbReference type="CDD" id="cd04166">
    <property type="entry name" value="CysN_ATPS"/>
    <property type="match status" value="1"/>
</dbReference>
<dbReference type="InterPro" id="IPR027417">
    <property type="entry name" value="P-loop_NTPase"/>
</dbReference>
<dbReference type="InterPro" id="IPR054696">
    <property type="entry name" value="GTP-eEF1A_C"/>
</dbReference>
<dbReference type="Pfam" id="PF22594">
    <property type="entry name" value="GTP-eEF1A_C"/>
    <property type="match status" value="1"/>
</dbReference>
<reference evidence="8" key="1">
    <citation type="submission" date="2020-05" db="EMBL/GenBank/DDBJ databases">
        <authorList>
            <person name="Chiriac C."/>
            <person name="Salcher M."/>
            <person name="Ghai R."/>
            <person name="Kavagutti S V."/>
        </authorList>
    </citation>
    <scope>NUCLEOTIDE SEQUENCE</scope>
</reference>
<dbReference type="Pfam" id="PF00009">
    <property type="entry name" value="GTP_EFTU"/>
    <property type="match status" value="1"/>
</dbReference>
<dbReference type="EC" id="2.7.7.4" evidence="1"/>
<name>A0A6J6F3T3_9ZZZZ</name>
<dbReference type="InterPro" id="IPR031157">
    <property type="entry name" value="G_TR_CS"/>
</dbReference>
<gene>
    <name evidence="8" type="ORF">UFOPK1493_03169</name>
</gene>
<dbReference type="PRINTS" id="PR00315">
    <property type="entry name" value="ELONGATNFCT"/>
</dbReference>
<dbReference type="SUPFAM" id="SSF52540">
    <property type="entry name" value="P-loop containing nucleoside triphosphate hydrolases"/>
    <property type="match status" value="1"/>
</dbReference>
<feature type="domain" description="Tr-type G" evidence="7">
    <location>
        <begin position="1"/>
        <end position="212"/>
    </location>
</feature>
<dbReference type="SUPFAM" id="SSF50447">
    <property type="entry name" value="Translation proteins"/>
    <property type="match status" value="1"/>
</dbReference>
<dbReference type="Gene3D" id="3.40.50.300">
    <property type="entry name" value="P-loop containing nucleotide triphosphate hydrolases"/>
    <property type="match status" value="1"/>
</dbReference>
<dbReference type="FunFam" id="3.40.50.300:FF:000119">
    <property type="entry name" value="Sulfate adenylyltransferase subunit 1"/>
    <property type="match status" value="1"/>
</dbReference>
<dbReference type="SUPFAM" id="SSF50465">
    <property type="entry name" value="EF-Tu/eEF-1alpha/eIF2-gamma C-terminal domain"/>
    <property type="match status" value="1"/>
</dbReference>
<dbReference type="GO" id="GO:0003924">
    <property type="term" value="F:GTPase activity"/>
    <property type="evidence" value="ECO:0007669"/>
    <property type="project" value="InterPro"/>
</dbReference>
<evidence type="ECO:0000256" key="3">
    <source>
        <dbReference type="ARBA" id="ARBA00022695"/>
    </source>
</evidence>
<dbReference type="EMBL" id="CAEZSR010000162">
    <property type="protein sequence ID" value="CAB4582245.1"/>
    <property type="molecule type" value="Genomic_DNA"/>
</dbReference>
<evidence type="ECO:0000256" key="4">
    <source>
        <dbReference type="ARBA" id="ARBA00022741"/>
    </source>
</evidence>
<dbReference type="InterPro" id="IPR050100">
    <property type="entry name" value="TRAFAC_GTPase_members"/>
</dbReference>
<dbReference type="Gene3D" id="2.40.30.10">
    <property type="entry name" value="Translation factors"/>
    <property type="match status" value="2"/>
</dbReference>
<dbReference type="InterPro" id="IPR000795">
    <property type="entry name" value="T_Tr_GTP-bd_dom"/>
</dbReference>
<dbReference type="InterPro" id="IPR011779">
    <property type="entry name" value="SO4_adenylTrfase_lsu"/>
</dbReference>
<dbReference type="GO" id="GO:0006790">
    <property type="term" value="P:sulfur compound metabolic process"/>
    <property type="evidence" value="ECO:0007669"/>
    <property type="project" value="InterPro"/>
</dbReference>
<evidence type="ECO:0000256" key="5">
    <source>
        <dbReference type="ARBA" id="ARBA00022840"/>
    </source>
</evidence>
<evidence type="ECO:0000256" key="1">
    <source>
        <dbReference type="ARBA" id="ARBA00012391"/>
    </source>
</evidence>
<sequence length="413" mass="44226">MELLRFATAGSVDDGKSTLIGRLLHDTKALFDDVIDAVAATTARRGGEGLDLALVTDGLRAEREQGITIDVAYRYFSTPLRSFVIADTPGHVQYTRNMVTGASTSDVAVILVDARHGLREQSRRHAALSALLGIQHLVLAVNKMDLVDWSEARFEEIRAEFAAFAEQLHVPVVTAIPLCALDGGNVVDPSPHTPWYQGPTLLEHLETLEIPTHDHDALRLPVQVVIKPAVGSGAGPTGERRWYAGSLAGGLPEVGDEIVVLPSGTRSRIAAVEGNAPAVRIQLEHELDVSRGDVIADAADAPHTVPQVTARVAWMGEKPLRTGNHVLIKHGTRTVKAVATILHDRLDVTTLEREHGVDELALNEIGTVTFITAQSLPVDDYATNRTTGSFIVIDEVSNGTVGAGMVTLEAVPA</sequence>
<dbReference type="AlphaFoldDB" id="A0A6J6F3T3"/>
<evidence type="ECO:0000256" key="6">
    <source>
        <dbReference type="ARBA" id="ARBA00023134"/>
    </source>
</evidence>
<dbReference type="PROSITE" id="PS00301">
    <property type="entry name" value="G_TR_1"/>
    <property type="match status" value="1"/>
</dbReference>
<dbReference type="CDD" id="cd04095">
    <property type="entry name" value="CysN_NoDQ_III"/>
    <property type="match status" value="1"/>
</dbReference>
<accession>A0A6J6F3T3</accession>
<keyword evidence="2" id="KW-0808">Transferase</keyword>
<proteinExistence type="predicted"/>
<keyword evidence="6" id="KW-0342">GTP-binding</keyword>
<dbReference type="GO" id="GO:0005525">
    <property type="term" value="F:GTP binding"/>
    <property type="evidence" value="ECO:0007669"/>
    <property type="project" value="UniProtKB-KW"/>
</dbReference>
<evidence type="ECO:0000259" key="7">
    <source>
        <dbReference type="PROSITE" id="PS51722"/>
    </source>
</evidence>